<feature type="compositionally biased region" description="Low complexity" evidence="1">
    <location>
        <begin position="281"/>
        <end position="309"/>
    </location>
</feature>
<name>A0ABN3SFX9_9ACTN</name>
<proteinExistence type="predicted"/>
<evidence type="ECO:0000313" key="3">
    <source>
        <dbReference type="EMBL" id="GAA2676069.1"/>
    </source>
</evidence>
<feature type="compositionally biased region" description="Polar residues" evidence="1">
    <location>
        <begin position="209"/>
        <end position="221"/>
    </location>
</feature>
<reference evidence="3 4" key="1">
    <citation type="journal article" date="2019" name="Int. J. Syst. Evol. Microbiol.">
        <title>The Global Catalogue of Microorganisms (GCM) 10K type strain sequencing project: providing services to taxonomists for standard genome sequencing and annotation.</title>
        <authorList>
            <consortium name="The Broad Institute Genomics Platform"/>
            <consortium name="The Broad Institute Genome Sequencing Center for Infectious Disease"/>
            <person name="Wu L."/>
            <person name="Ma J."/>
        </authorList>
    </citation>
    <scope>NUCLEOTIDE SEQUENCE [LARGE SCALE GENOMIC DNA]</scope>
    <source>
        <strain evidence="3 4">JCM 6835</strain>
    </source>
</reference>
<sequence length="323" mass="33378">MARDENDRPEMTGDVLSDRWTPDSADTDEQPAVDAEGEPRTPDQAPAPAQAAAPPVPTTQQIPPEAADVLVAAGPADPVAPEDVPLVTVLDAPPVVALEVPDTEAQYLPLDQGYDVSGDSSPRGFLGSGWTEDSAAPEREVRRRTRLLLAGAAAVVVIGAAGGWMLTGSGGDSCAGGACASSRSLEPVATDAPIEQTETDAVVEPPLDPSQTPEASATVSESPEPVTRVRPTRTPTPRPTVSRAVAPATRKPSATPVRSLKDDTARDGTSKTESPSESRSEAPSSSDSTEAPPAATEQPAPAPTQQQPAEEPRRGGLLDWLFG</sequence>
<feature type="region of interest" description="Disordered" evidence="1">
    <location>
        <begin position="119"/>
        <end position="138"/>
    </location>
</feature>
<keyword evidence="4" id="KW-1185">Reference proteome</keyword>
<feature type="compositionally biased region" description="Basic and acidic residues" evidence="1">
    <location>
        <begin position="259"/>
        <end position="280"/>
    </location>
</feature>
<dbReference type="Proteomes" id="UP001501666">
    <property type="component" value="Unassembled WGS sequence"/>
</dbReference>
<keyword evidence="2" id="KW-0812">Transmembrane</keyword>
<keyword evidence="2" id="KW-1133">Transmembrane helix</keyword>
<dbReference type="RefSeq" id="WP_346150603.1">
    <property type="nucleotide sequence ID" value="NZ_BAAATE010000017.1"/>
</dbReference>
<feature type="compositionally biased region" description="Low complexity" evidence="1">
    <location>
        <begin position="42"/>
        <end position="64"/>
    </location>
</feature>
<feature type="region of interest" description="Disordered" evidence="1">
    <location>
        <begin position="186"/>
        <end position="323"/>
    </location>
</feature>
<feature type="compositionally biased region" description="Basic and acidic residues" evidence="1">
    <location>
        <begin position="1"/>
        <end position="21"/>
    </location>
</feature>
<organism evidence="3 4">
    <name type="scientific">Nonomuraea recticatena</name>
    <dbReference type="NCBI Taxonomy" id="46178"/>
    <lineage>
        <taxon>Bacteria</taxon>
        <taxon>Bacillati</taxon>
        <taxon>Actinomycetota</taxon>
        <taxon>Actinomycetes</taxon>
        <taxon>Streptosporangiales</taxon>
        <taxon>Streptosporangiaceae</taxon>
        <taxon>Nonomuraea</taxon>
    </lineage>
</organism>
<dbReference type="EMBL" id="BAAATE010000017">
    <property type="protein sequence ID" value="GAA2676069.1"/>
    <property type="molecule type" value="Genomic_DNA"/>
</dbReference>
<gene>
    <name evidence="3" type="ORF">GCM10010412_058040</name>
</gene>
<comment type="caution">
    <text evidence="3">The sequence shown here is derived from an EMBL/GenBank/DDBJ whole genome shotgun (WGS) entry which is preliminary data.</text>
</comment>
<feature type="compositionally biased region" description="Low complexity" evidence="1">
    <location>
        <begin position="225"/>
        <end position="243"/>
    </location>
</feature>
<evidence type="ECO:0000256" key="1">
    <source>
        <dbReference type="SAM" id="MobiDB-lite"/>
    </source>
</evidence>
<protein>
    <submittedName>
        <fullName evidence="3">Uncharacterized protein</fullName>
    </submittedName>
</protein>
<evidence type="ECO:0000313" key="4">
    <source>
        <dbReference type="Proteomes" id="UP001501666"/>
    </source>
</evidence>
<keyword evidence="2" id="KW-0472">Membrane</keyword>
<accession>A0ABN3SFX9</accession>
<evidence type="ECO:0000256" key="2">
    <source>
        <dbReference type="SAM" id="Phobius"/>
    </source>
</evidence>
<feature type="transmembrane region" description="Helical" evidence="2">
    <location>
        <begin position="147"/>
        <end position="166"/>
    </location>
</feature>
<feature type="region of interest" description="Disordered" evidence="1">
    <location>
        <begin position="1"/>
        <end position="79"/>
    </location>
</feature>